<reference evidence="1 2" key="1">
    <citation type="submission" date="2016-10" db="EMBL/GenBank/DDBJ databases">
        <authorList>
            <person name="de Groot N.N."/>
        </authorList>
    </citation>
    <scope>NUCLEOTIDE SEQUENCE [LARGE SCALE GENOMIC DNA]</scope>
    <source>
        <strain evidence="1 2">DSM 14789</strain>
    </source>
</reference>
<gene>
    <name evidence="1" type="ORF">SAMN05661010_00227</name>
</gene>
<accession>A0A1G9F4F5</accession>
<dbReference type="Pfam" id="PF13997">
    <property type="entry name" value="YqjK"/>
    <property type="match status" value="1"/>
</dbReference>
<protein>
    <submittedName>
        <fullName evidence="1">YqjK-like protein</fullName>
    </submittedName>
</protein>
<dbReference type="RefSeq" id="WP_089724691.1">
    <property type="nucleotide sequence ID" value="NZ_FNGI01000001.1"/>
</dbReference>
<evidence type="ECO:0000313" key="1">
    <source>
        <dbReference type="EMBL" id="SDK83165.1"/>
    </source>
</evidence>
<evidence type="ECO:0000313" key="2">
    <source>
        <dbReference type="Proteomes" id="UP000198654"/>
    </source>
</evidence>
<dbReference type="AlphaFoldDB" id="A0A1G9F4F5"/>
<keyword evidence="2" id="KW-1185">Reference proteome</keyword>
<name>A0A1G9F4F5_9GAMM</name>
<dbReference type="EMBL" id="FNGI01000001">
    <property type="protein sequence ID" value="SDK83165.1"/>
    <property type="molecule type" value="Genomic_DNA"/>
</dbReference>
<organism evidence="1 2">
    <name type="scientific">Modicisalibacter muralis</name>
    <dbReference type="NCBI Taxonomy" id="119000"/>
    <lineage>
        <taxon>Bacteria</taxon>
        <taxon>Pseudomonadati</taxon>
        <taxon>Pseudomonadota</taxon>
        <taxon>Gammaproteobacteria</taxon>
        <taxon>Oceanospirillales</taxon>
        <taxon>Halomonadaceae</taxon>
        <taxon>Modicisalibacter</taxon>
    </lineage>
</organism>
<dbReference type="OrthoDB" id="6183353at2"/>
<dbReference type="Proteomes" id="UP000198654">
    <property type="component" value="Unassembled WGS sequence"/>
</dbReference>
<proteinExistence type="predicted"/>
<dbReference type="STRING" id="119000.SAMN05661010_00227"/>
<dbReference type="InterPro" id="IPR025612">
    <property type="entry name" value="YqjK"/>
</dbReference>
<sequence length="99" mass="11659">MSHRERLQRRDELETLILQQRIDMGIALRDWREGTAPIDHGWQKLMQWRAPLYALGGLLAVRGVRKPRSTSKAFGRLLTGILLVNRGRSLYRMIRDQRH</sequence>